<dbReference type="PATRIC" id="fig|1132509.6.peg.1436"/>
<gene>
    <name evidence="3" type="ORF">C447_06296</name>
</gene>
<dbReference type="SMART" id="SM00450">
    <property type="entry name" value="RHOD"/>
    <property type="match status" value="2"/>
</dbReference>
<dbReference type="InterPro" id="IPR001763">
    <property type="entry name" value="Rhodanese-like_dom"/>
</dbReference>
<dbReference type="InterPro" id="IPR051126">
    <property type="entry name" value="Thiosulfate_sulfurtransferase"/>
</dbReference>
<protein>
    <submittedName>
        <fullName evidence="3">Thiosulfate sulfurtransferase</fullName>
    </submittedName>
</protein>
<name>M0M1M0_9EURY</name>
<dbReference type="CDD" id="cd01448">
    <property type="entry name" value="TST_Repeat_1"/>
    <property type="match status" value="1"/>
</dbReference>
<dbReference type="InterPro" id="IPR001307">
    <property type="entry name" value="Thiosulphate_STrfase_CS"/>
</dbReference>
<dbReference type="eggNOG" id="arCOG02019">
    <property type="taxonomic scope" value="Archaea"/>
</dbReference>
<proteinExistence type="predicted"/>
<keyword evidence="4" id="KW-1185">Reference proteome</keyword>
<keyword evidence="3" id="KW-0808">Transferase</keyword>
<dbReference type="InterPro" id="IPR036873">
    <property type="entry name" value="Rhodanese-like_dom_sf"/>
</dbReference>
<organism evidence="3 4">
    <name type="scientific">Halococcus hamelinensis 100A6</name>
    <dbReference type="NCBI Taxonomy" id="1132509"/>
    <lineage>
        <taxon>Archaea</taxon>
        <taxon>Methanobacteriati</taxon>
        <taxon>Methanobacteriota</taxon>
        <taxon>Stenosarchaea group</taxon>
        <taxon>Halobacteria</taxon>
        <taxon>Halobacteriales</taxon>
        <taxon>Halococcaceae</taxon>
        <taxon>Halococcus</taxon>
    </lineage>
</organism>
<dbReference type="Pfam" id="PF00581">
    <property type="entry name" value="Rhodanese"/>
    <property type="match status" value="2"/>
</dbReference>
<dbReference type="Gene3D" id="3.40.250.10">
    <property type="entry name" value="Rhodanese-like domain"/>
    <property type="match status" value="2"/>
</dbReference>
<dbReference type="Proteomes" id="UP000011566">
    <property type="component" value="Unassembled WGS sequence"/>
</dbReference>
<dbReference type="RefSeq" id="WP_007691996.1">
    <property type="nucleotide sequence ID" value="NZ_AJRK01000438.1"/>
</dbReference>
<comment type="caution">
    <text evidence="3">The sequence shown here is derived from an EMBL/GenBank/DDBJ whole genome shotgun (WGS) entry which is preliminary data.</text>
</comment>
<evidence type="ECO:0000313" key="3">
    <source>
        <dbReference type="EMBL" id="EMA39566.1"/>
    </source>
</evidence>
<evidence type="ECO:0000259" key="2">
    <source>
        <dbReference type="PROSITE" id="PS50206"/>
    </source>
</evidence>
<evidence type="ECO:0000313" key="4">
    <source>
        <dbReference type="Proteomes" id="UP000011566"/>
    </source>
</evidence>
<dbReference type="AlphaFoldDB" id="M0M1M0"/>
<evidence type="ECO:0000256" key="1">
    <source>
        <dbReference type="ARBA" id="ARBA00022737"/>
    </source>
</evidence>
<dbReference type="PANTHER" id="PTHR43855">
    <property type="entry name" value="THIOSULFATE SULFURTRANSFERASE"/>
    <property type="match status" value="1"/>
</dbReference>
<dbReference type="PROSITE" id="PS50206">
    <property type="entry name" value="RHODANESE_3"/>
    <property type="match status" value="2"/>
</dbReference>
<feature type="domain" description="Rhodanese" evidence="2">
    <location>
        <begin position="25"/>
        <end position="132"/>
    </location>
</feature>
<dbReference type="EMBL" id="AOMB01000017">
    <property type="protein sequence ID" value="EMA39566.1"/>
    <property type="molecule type" value="Genomic_DNA"/>
</dbReference>
<sequence>MSDSTTDALVSAEWVTERLDAFGRDDPSLRLLEVDIEPANYDAGHVPGATKLDWKRDLQDATTFDVPTRTAFERLLGDVGITADSTVVVYGDMMNWFAAYAYWLLAYYGHDDVRLLDGGRDVWTAHDRPTTTETPQFTSRSYAVDSFDETVRADRPDVEDAMRRGVPLVDVRTPEEYRGEILAPPGWNEGVQRGGHIPGAVNVPWSQVVDDEGRFKPREELDAIYHEAGLDPATEVITYCRIGERSALTWFVLSELLGYADVRNYYGSWVEWGNSVGASIEKGQRAGVRRE</sequence>
<accession>M0M1M0</accession>
<dbReference type="CDD" id="cd01449">
    <property type="entry name" value="TST_Repeat_2"/>
    <property type="match status" value="1"/>
</dbReference>
<dbReference type="GO" id="GO:0004792">
    <property type="term" value="F:thiosulfate-cyanide sulfurtransferase activity"/>
    <property type="evidence" value="ECO:0007669"/>
    <property type="project" value="InterPro"/>
</dbReference>
<keyword evidence="1" id="KW-0677">Repeat</keyword>
<dbReference type="OrthoDB" id="9977at2157"/>
<reference evidence="3 4" key="1">
    <citation type="journal article" date="2014" name="PLoS Genet.">
        <title>Phylogenetically driven sequencing of extremely halophilic archaea reveals strategies for static and dynamic osmo-response.</title>
        <authorList>
            <person name="Becker E.A."/>
            <person name="Seitzer P.M."/>
            <person name="Tritt A."/>
            <person name="Larsen D."/>
            <person name="Krusor M."/>
            <person name="Yao A.I."/>
            <person name="Wu D."/>
            <person name="Madern D."/>
            <person name="Eisen J.A."/>
            <person name="Darling A.E."/>
            <person name="Facciotti M.T."/>
        </authorList>
    </citation>
    <scope>NUCLEOTIDE SEQUENCE [LARGE SCALE GENOMIC DNA]</scope>
    <source>
        <strain evidence="3 4">100A6</strain>
    </source>
</reference>
<dbReference type="PANTHER" id="PTHR43855:SF1">
    <property type="entry name" value="THIOSULFATE SULFURTRANSFERASE"/>
    <property type="match status" value="1"/>
</dbReference>
<dbReference type="SUPFAM" id="SSF52821">
    <property type="entry name" value="Rhodanese/Cell cycle control phosphatase"/>
    <property type="match status" value="2"/>
</dbReference>
<feature type="domain" description="Rhodanese" evidence="2">
    <location>
        <begin position="162"/>
        <end position="281"/>
    </location>
</feature>
<dbReference type="PROSITE" id="PS00380">
    <property type="entry name" value="RHODANESE_1"/>
    <property type="match status" value="1"/>
</dbReference>